<protein>
    <submittedName>
        <fullName evidence="8">Hemolysin activation/secretion protein</fullName>
    </submittedName>
</protein>
<accession>A0A7W8DU56</accession>
<dbReference type="Pfam" id="PF08479">
    <property type="entry name" value="POTRA_2"/>
    <property type="match status" value="1"/>
</dbReference>
<keyword evidence="9" id="KW-1185">Reference proteome</keyword>
<proteinExistence type="predicted"/>
<dbReference type="InterPro" id="IPR051544">
    <property type="entry name" value="TPS_OM_transporter"/>
</dbReference>
<feature type="signal peptide" evidence="5">
    <location>
        <begin position="1"/>
        <end position="22"/>
    </location>
</feature>
<evidence type="ECO:0000256" key="2">
    <source>
        <dbReference type="ARBA" id="ARBA00022692"/>
    </source>
</evidence>
<evidence type="ECO:0000313" key="8">
    <source>
        <dbReference type="EMBL" id="MBB5042408.1"/>
    </source>
</evidence>
<sequence>MHFRISALLCLLLAGTSLPAAAQDAGALLREQQRREDSLRPDRLPSVEDDASAQERPVAGAQQGQTIIVRSLLFTGKVDILPEKERARIASAVQGQCLGIAGIKAIADTVTIAAQKEGRLLAFAVLPPQDITEGVVRVEIREGHLSEKVVERKGDVRARQGRLEGLAAELPADGVEKKDLEAVLLRMNDHPGVTARARLMAGAAPQTSRLVIGVEQAPLFSASLWGDNAGSSSTGRAQANGQFVLTDLSGYGDVTRFTTTVSEGQKFAQAAFSMPLGTGPLSFSANYGFLDYRNVDAVGSVLGLEGQAHYAGVGLDYSLVRSRDVNVRLTADLDWKALIDDSLVGRLQDKRVIAGTFGIAGDVRDDILGGGLTSWSLGWTLGDLDLSRVPGAMAADEASLQTQGSFQTLNAQVSRLQALPGDLSLFGRVGAQWANKNLDSSQDFSLGGPYGVRGYPVGEGRGDMGVLGTLELRYDAPVPDMWGALQFATFLDAGYVRLNRQSNGIAAASVCGCNDYGLASAGVSARWSRENLSFSAAWAHALGSNPGRDRLTGENADGSTRRHQFWLQGAIKF</sequence>
<dbReference type="GO" id="GO:0046819">
    <property type="term" value="P:protein secretion by the type V secretion system"/>
    <property type="evidence" value="ECO:0007669"/>
    <property type="project" value="TreeGrafter"/>
</dbReference>
<dbReference type="PANTHER" id="PTHR34597:SF1">
    <property type="entry name" value="HEME_HEMOPEXIN TRANSPORTER PROTEIN HUXB"/>
    <property type="match status" value="1"/>
</dbReference>
<evidence type="ECO:0000256" key="4">
    <source>
        <dbReference type="SAM" id="MobiDB-lite"/>
    </source>
</evidence>
<evidence type="ECO:0000256" key="3">
    <source>
        <dbReference type="ARBA" id="ARBA00023237"/>
    </source>
</evidence>
<feature type="chain" id="PRO_5031344725" evidence="5">
    <location>
        <begin position="23"/>
        <end position="573"/>
    </location>
</feature>
<dbReference type="GO" id="GO:0008320">
    <property type="term" value="F:protein transmembrane transporter activity"/>
    <property type="evidence" value="ECO:0007669"/>
    <property type="project" value="TreeGrafter"/>
</dbReference>
<keyword evidence="2" id="KW-0812">Transmembrane</keyword>
<name>A0A7W8DU56_9HYPH</name>
<keyword evidence="3" id="KW-0998">Cell outer membrane</keyword>
<dbReference type="RefSeq" id="WP_343059460.1">
    <property type="nucleotide sequence ID" value="NZ_JACHIK010000004.1"/>
</dbReference>
<keyword evidence="1" id="KW-1134">Transmembrane beta strand</keyword>
<dbReference type="Pfam" id="PF03865">
    <property type="entry name" value="ShlB"/>
    <property type="match status" value="1"/>
</dbReference>
<dbReference type="EMBL" id="JACHIK010000004">
    <property type="protein sequence ID" value="MBB5042408.1"/>
    <property type="molecule type" value="Genomic_DNA"/>
</dbReference>
<dbReference type="Gene3D" id="2.40.160.50">
    <property type="entry name" value="membrane protein fhac: a member of the omp85/tpsb transporter family"/>
    <property type="match status" value="1"/>
</dbReference>
<comment type="caution">
    <text evidence="8">The sequence shown here is derived from an EMBL/GenBank/DDBJ whole genome shotgun (WGS) entry which is preliminary data.</text>
</comment>
<organism evidence="8 9">
    <name type="scientific">Shinella fusca</name>
    <dbReference type="NCBI Taxonomy" id="544480"/>
    <lineage>
        <taxon>Bacteria</taxon>
        <taxon>Pseudomonadati</taxon>
        <taxon>Pseudomonadota</taxon>
        <taxon>Alphaproteobacteria</taxon>
        <taxon>Hyphomicrobiales</taxon>
        <taxon>Rhizobiaceae</taxon>
        <taxon>Shinella</taxon>
    </lineage>
</organism>
<evidence type="ECO:0000256" key="5">
    <source>
        <dbReference type="SAM" id="SignalP"/>
    </source>
</evidence>
<dbReference type="InterPro" id="IPR013686">
    <property type="entry name" value="Polypept-transport_assoc_ShlB"/>
</dbReference>
<feature type="region of interest" description="Disordered" evidence="4">
    <location>
        <begin position="32"/>
        <end position="62"/>
    </location>
</feature>
<feature type="domain" description="Haemolysin activator HlyB C-terminal" evidence="6">
    <location>
        <begin position="207"/>
        <end position="507"/>
    </location>
</feature>
<dbReference type="InterPro" id="IPR005565">
    <property type="entry name" value="Hemolysn_activator_HlyB_C"/>
</dbReference>
<evidence type="ECO:0000259" key="7">
    <source>
        <dbReference type="Pfam" id="PF08479"/>
    </source>
</evidence>
<evidence type="ECO:0000259" key="6">
    <source>
        <dbReference type="Pfam" id="PF03865"/>
    </source>
</evidence>
<dbReference type="GO" id="GO:0098046">
    <property type="term" value="C:type V protein secretion system complex"/>
    <property type="evidence" value="ECO:0007669"/>
    <property type="project" value="TreeGrafter"/>
</dbReference>
<evidence type="ECO:0000313" key="9">
    <source>
        <dbReference type="Proteomes" id="UP000535406"/>
    </source>
</evidence>
<evidence type="ECO:0000256" key="1">
    <source>
        <dbReference type="ARBA" id="ARBA00022452"/>
    </source>
</evidence>
<dbReference type="PANTHER" id="PTHR34597">
    <property type="entry name" value="SLR1661 PROTEIN"/>
    <property type="match status" value="1"/>
</dbReference>
<reference evidence="8 9" key="1">
    <citation type="submission" date="2020-08" db="EMBL/GenBank/DDBJ databases">
        <title>Genomic Encyclopedia of Type Strains, Phase IV (KMG-IV): sequencing the most valuable type-strain genomes for metagenomic binning, comparative biology and taxonomic classification.</title>
        <authorList>
            <person name="Goeker M."/>
        </authorList>
    </citation>
    <scope>NUCLEOTIDE SEQUENCE [LARGE SCALE GENOMIC DNA]</scope>
    <source>
        <strain evidence="8 9">DSM 21319</strain>
    </source>
</reference>
<dbReference type="Proteomes" id="UP000535406">
    <property type="component" value="Unassembled WGS sequence"/>
</dbReference>
<dbReference type="Gene3D" id="3.10.20.310">
    <property type="entry name" value="membrane protein fhac"/>
    <property type="match status" value="1"/>
</dbReference>
<feature type="domain" description="Polypeptide-transport-associated ShlB-type" evidence="7">
    <location>
        <begin position="78"/>
        <end position="143"/>
    </location>
</feature>
<feature type="compositionally biased region" description="Basic and acidic residues" evidence="4">
    <location>
        <begin position="32"/>
        <end position="46"/>
    </location>
</feature>
<dbReference type="AlphaFoldDB" id="A0A7W8DU56"/>
<keyword evidence="5" id="KW-0732">Signal</keyword>
<keyword evidence="1" id="KW-0472">Membrane</keyword>
<gene>
    <name evidence="8" type="ORF">HNQ66_001804</name>
</gene>